<proteinExistence type="predicted"/>
<sequence length="181" mass="20802">MKTHRFTMNPFRELKLTPDARAKLVEITDAIILETFEEYEEHLAKCKRVDLHRWKKIDKSGPLTSYMERKCSNPNSKLPNMQMVGALPGSLDENMFGIVNPTIEAMRIKTSYLKDFSAAALLGLHCQDRTSRHCFDPLSMFFFSPSPLYLHLCCAPWFLPGLLCTSLVRPRRAEPTAQFPH</sequence>
<evidence type="ECO:0000313" key="2">
    <source>
        <dbReference type="Proteomes" id="UP001163321"/>
    </source>
</evidence>
<keyword evidence="2" id="KW-1185">Reference proteome</keyword>
<gene>
    <name evidence="1" type="ORF">PsorP6_010386</name>
</gene>
<organism evidence="1 2">
    <name type="scientific">Peronosclerospora sorghi</name>
    <dbReference type="NCBI Taxonomy" id="230839"/>
    <lineage>
        <taxon>Eukaryota</taxon>
        <taxon>Sar</taxon>
        <taxon>Stramenopiles</taxon>
        <taxon>Oomycota</taxon>
        <taxon>Peronosporomycetes</taxon>
        <taxon>Peronosporales</taxon>
        <taxon>Peronosporaceae</taxon>
        <taxon>Peronosclerospora</taxon>
    </lineage>
</organism>
<dbReference type="EMBL" id="CM047585">
    <property type="protein sequence ID" value="KAI9910901.1"/>
    <property type="molecule type" value="Genomic_DNA"/>
</dbReference>
<dbReference type="Proteomes" id="UP001163321">
    <property type="component" value="Chromosome 6"/>
</dbReference>
<comment type="caution">
    <text evidence="1">The sequence shown here is derived from an EMBL/GenBank/DDBJ whole genome shotgun (WGS) entry which is preliminary data.</text>
</comment>
<evidence type="ECO:0000313" key="1">
    <source>
        <dbReference type="EMBL" id="KAI9910901.1"/>
    </source>
</evidence>
<protein>
    <submittedName>
        <fullName evidence="1">Uncharacterized protein</fullName>
    </submittedName>
</protein>
<reference evidence="1 2" key="1">
    <citation type="journal article" date="2022" name="bioRxiv">
        <title>The genome of the oomycete Peronosclerospora sorghi, a cosmopolitan pathogen of maize and sorghum, is inflated with dispersed pseudogenes.</title>
        <authorList>
            <person name="Fletcher K."/>
            <person name="Martin F."/>
            <person name="Isakeit T."/>
            <person name="Cavanaugh K."/>
            <person name="Magill C."/>
            <person name="Michelmore R."/>
        </authorList>
    </citation>
    <scope>NUCLEOTIDE SEQUENCE [LARGE SCALE GENOMIC DNA]</scope>
    <source>
        <strain evidence="1">P6</strain>
    </source>
</reference>
<accession>A0ACC0VXT4</accession>
<name>A0ACC0VXT4_9STRA</name>